<protein>
    <recommendedName>
        <fullName evidence="1">DUF6980 domain-containing protein</fullName>
    </recommendedName>
</protein>
<dbReference type="InterPro" id="IPR053918">
    <property type="entry name" value="DUF6980"/>
</dbReference>
<evidence type="ECO:0000313" key="3">
    <source>
        <dbReference type="Proteomes" id="UP001164439"/>
    </source>
</evidence>
<organism evidence="2 3">
    <name type="scientific">Streptomyces cinnabarinus</name>
    <dbReference type="NCBI Taxonomy" id="67287"/>
    <lineage>
        <taxon>Bacteria</taxon>
        <taxon>Bacillati</taxon>
        <taxon>Actinomycetota</taxon>
        <taxon>Actinomycetes</taxon>
        <taxon>Kitasatosporales</taxon>
        <taxon>Streptomycetaceae</taxon>
        <taxon>Streptomyces</taxon>
    </lineage>
</organism>
<keyword evidence="3" id="KW-1185">Reference proteome</keyword>
<dbReference type="EMBL" id="CP114413">
    <property type="protein sequence ID" value="WAZ19215.1"/>
    <property type="molecule type" value="Genomic_DNA"/>
</dbReference>
<name>A0ABY7K3Z2_9ACTN</name>
<gene>
    <name evidence="2" type="ORF">STRCI_000250</name>
</gene>
<dbReference type="RefSeq" id="WP_269656899.1">
    <property type="nucleotide sequence ID" value="NZ_CP114413.1"/>
</dbReference>
<sequence>MTDHCCEAMVRQVDARCDQHHGTSVCPDALIGFDARFQEYGLIVHDGGTSSVDIHFCPWCGRALPQSQRDRWFDELERRGIDPWEGEIPAEFQDDRWLATPPRD</sequence>
<evidence type="ECO:0000259" key="1">
    <source>
        <dbReference type="Pfam" id="PF22400"/>
    </source>
</evidence>
<proteinExistence type="predicted"/>
<evidence type="ECO:0000313" key="2">
    <source>
        <dbReference type="EMBL" id="WAZ19215.1"/>
    </source>
</evidence>
<accession>A0ABY7K3Z2</accession>
<dbReference type="Proteomes" id="UP001164439">
    <property type="component" value="Chromosome"/>
</dbReference>
<feature type="domain" description="DUF6980" evidence="1">
    <location>
        <begin position="4"/>
        <end position="99"/>
    </location>
</feature>
<reference evidence="2" key="1">
    <citation type="submission" date="2022-12" db="EMBL/GenBank/DDBJ databases">
        <authorList>
            <person name="Ruckert C."/>
            <person name="Busche T."/>
            <person name="Kalinowski J."/>
            <person name="Wittmann C."/>
        </authorList>
    </citation>
    <scope>NUCLEOTIDE SEQUENCE</scope>
    <source>
        <strain evidence="2">DSM 40467</strain>
    </source>
</reference>
<dbReference type="Pfam" id="PF22400">
    <property type="entry name" value="DUF6980"/>
    <property type="match status" value="1"/>
</dbReference>